<accession>A0A8W8NFL2</accession>
<evidence type="ECO:0000256" key="1">
    <source>
        <dbReference type="ARBA" id="ARBA00004141"/>
    </source>
</evidence>
<dbReference type="AlphaFoldDB" id="A0A8W8NFL2"/>
<dbReference type="GO" id="GO:0016020">
    <property type="term" value="C:membrane"/>
    <property type="evidence" value="ECO:0007669"/>
    <property type="project" value="UniProtKB-SubCell"/>
</dbReference>
<sequence>MNSCAAISGLIMLVVTNLAAIVSFATPYWREQTSSTEGLWAICHGTQCQWVFDNNKDLAESNDYIIATQGLMSVGLTVCLIALLVSTLALCCQCNSCNYTGFVAGLMITAFLSIGIAVAVYGIKSSKEKKAGISFDNGHDFRFGWSFWVGAGAAIMALLTSLLYGCSSKKDD</sequence>
<name>A0A8W8NFL2_MAGGI</name>
<dbReference type="InterPro" id="IPR004031">
    <property type="entry name" value="PMP22/EMP/MP20/Claudin"/>
</dbReference>
<dbReference type="EnsemblMetazoa" id="G5956.15">
    <property type="protein sequence ID" value="G5956.15:cds"/>
    <property type="gene ID" value="G5956"/>
</dbReference>
<dbReference type="Proteomes" id="UP000005408">
    <property type="component" value="Unassembled WGS sequence"/>
</dbReference>
<evidence type="ECO:0000313" key="8">
    <source>
        <dbReference type="Proteomes" id="UP000005408"/>
    </source>
</evidence>
<organism evidence="7 8">
    <name type="scientific">Magallana gigas</name>
    <name type="common">Pacific oyster</name>
    <name type="synonym">Crassostrea gigas</name>
    <dbReference type="NCBI Taxonomy" id="29159"/>
    <lineage>
        <taxon>Eukaryota</taxon>
        <taxon>Metazoa</taxon>
        <taxon>Spiralia</taxon>
        <taxon>Lophotrochozoa</taxon>
        <taxon>Mollusca</taxon>
        <taxon>Bivalvia</taxon>
        <taxon>Autobranchia</taxon>
        <taxon>Pteriomorphia</taxon>
        <taxon>Ostreida</taxon>
        <taxon>Ostreoidea</taxon>
        <taxon>Ostreidae</taxon>
        <taxon>Magallana</taxon>
    </lineage>
</organism>
<feature type="signal peptide" evidence="6">
    <location>
        <begin position="1"/>
        <end position="19"/>
    </location>
</feature>
<dbReference type="OrthoDB" id="6149645at2759"/>
<evidence type="ECO:0000256" key="3">
    <source>
        <dbReference type="ARBA" id="ARBA00022989"/>
    </source>
</evidence>
<feature type="transmembrane region" description="Helical" evidence="5">
    <location>
        <begin position="102"/>
        <end position="123"/>
    </location>
</feature>
<evidence type="ECO:0000256" key="2">
    <source>
        <dbReference type="ARBA" id="ARBA00022692"/>
    </source>
</evidence>
<proteinExistence type="predicted"/>
<protein>
    <submittedName>
        <fullName evidence="7">Uncharacterized protein</fullName>
    </submittedName>
</protein>
<keyword evidence="6" id="KW-0732">Signal</keyword>
<evidence type="ECO:0000256" key="4">
    <source>
        <dbReference type="ARBA" id="ARBA00023136"/>
    </source>
</evidence>
<evidence type="ECO:0000256" key="6">
    <source>
        <dbReference type="SAM" id="SignalP"/>
    </source>
</evidence>
<reference evidence="7" key="1">
    <citation type="submission" date="2022-08" db="UniProtKB">
        <authorList>
            <consortium name="EnsemblMetazoa"/>
        </authorList>
    </citation>
    <scope>IDENTIFICATION</scope>
    <source>
        <strain evidence="7">05x7-T-G4-1.051#20</strain>
    </source>
</reference>
<evidence type="ECO:0000256" key="5">
    <source>
        <dbReference type="SAM" id="Phobius"/>
    </source>
</evidence>
<feature type="transmembrane region" description="Helical" evidence="5">
    <location>
        <begin position="143"/>
        <end position="166"/>
    </location>
</feature>
<keyword evidence="3 5" id="KW-1133">Transmembrane helix</keyword>
<dbReference type="PANTHER" id="PTHR21284">
    <property type="entry name" value="EG:80H7.2 PROTEIN"/>
    <property type="match status" value="1"/>
</dbReference>
<feature type="chain" id="PRO_5036486476" evidence="6">
    <location>
        <begin position="20"/>
        <end position="172"/>
    </location>
</feature>
<keyword evidence="4 5" id="KW-0472">Membrane</keyword>
<dbReference type="OMA" id="RGLWAYC"/>
<dbReference type="Gene3D" id="1.20.140.150">
    <property type="match status" value="1"/>
</dbReference>
<dbReference type="PANTHER" id="PTHR21284:SF12">
    <property type="entry name" value="EG:80H7.2 PROTEIN"/>
    <property type="match status" value="1"/>
</dbReference>
<keyword evidence="2 5" id="KW-0812">Transmembrane</keyword>
<feature type="transmembrane region" description="Helical" evidence="5">
    <location>
        <begin position="64"/>
        <end position="90"/>
    </location>
</feature>
<keyword evidence="8" id="KW-1185">Reference proteome</keyword>
<comment type="subcellular location">
    <subcellularLocation>
        <location evidence="1">Membrane</location>
        <topology evidence="1">Multi-pass membrane protein</topology>
    </subcellularLocation>
</comment>
<dbReference type="Pfam" id="PF00822">
    <property type="entry name" value="PMP22_Claudin"/>
    <property type="match status" value="1"/>
</dbReference>
<evidence type="ECO:0000313" key="7">
    <source>
        <dbReference type="EnsemblMetazoa" id="G5956.15:cds"/>
    </source>
</evidence>